<dbReference type="OrthoDB" id="301415at2759"/>
<dbReference type="InterPro" id="IPR036465">
    <property type="entry name" value="vWFA_dom_sf"/>
</dbReference>
<protein>
    <recommendedName>
        <fullName evidence="5">VWFA domain-containing protein</fullName>
    </recommendedName>
</protein>
<dbReference type="InterPro" id="IPR029151">
    <property type="entry name" value="Sensor-like_sf"/>
</dbReference>
<keyword evidence="4" id="KW-0812">Transmembrane</keyword>
<dbReference type="CDD" id="cd00198">
    <property type="entry name" value="vWFA"/>
    <property type="match status" value="1"/>
</dbReference>
<comment type="subcellular location">
    <subcellularLocation>
        <location evidence="1">Secreted</location>
    </subcellularLocation>
</comment>
<feature type="domain" description="VWFA" evidence="5">
    <location>
        <begin position="872"/>
        <end position="1089"/>
    </location>
</feature>
<accession>D7FWV2</accession>
<dbReference type="Proteomes" id="UP000002630">
    <property type="component" value="Linkage Group LG06"/>
</dbReference>
<evidence type="ECO:0000256" key="4">
    <source>
        <dbReference type="SAM" id="Phobius"/>
    </source>
</evidence>
<evidence type="ECO:0000313" key="7">
    <source>
        <dbReference type="Proteomes" id="UP000002630"/>
    </source>
</evidence>
<feature type="transmembrane region" description="Helical" evidence="4">
    <location>
        <begin position="32"/>
        <end position="54"/>
    </location>
</feature>
<proteinExistence type="predicted"/>
<dbReference type="InterPro" id="IPR056861">
    <property type="entry name" value="HMCN1-like_VWA"/>
</dbReference>
<keyword evidence="3" id="KW-0732">Signal</keyword>
<dbReference type="Gene3D" id="3.40.50.410">
    <property type="entry name" value="von Willebrand factor, type A domain"/>
    <property type="match status" value="1"/>
</dbReference>
<feature type="transmembrane region" description="Helical" evidence="4">
    <location>
        <begin position="430"/>
        <end position="460"/>
    </location>
</feature>
<dbReference type="SUPFAM" id="SSF53300">
    <property type="entry name" value="vWA-like"/>
    <property type="match status" value="1"/>
</dbReference>
<organism evidence="6 7">
    <name type="scientific">Ectocarpus siliculosus</name>
    <name type="common">Brown alga</name>
    <name type="synonym">Conferva siliculosa</name>
    <dbReference type="NCBI Taxonomy" id="2880"/>
    <lineage>
        <taxon>Eukaryota</taxon>
        <taxon>Sar</taxon>
        <taxon>Stramenopiles</taxon>
        <taxon>Ochrophyta</taxon>
        <taxon>PX clade</taxon>
        <taxon>Phaeophyceae</taxon>
        <taxon>Ectocarpales</taxon>
        <taxon>Ectocarpaceae</taxon>
        <taxon>Ectocarpus</taxon>
    </lineage>
</organism>
<dbReference type="EMBL" id="FN649731">
    <property type="protein sequence ID" value="CBJ32190.1"/>
    <property type="molecule type" value="Genomic_DNA"/>
</dbReference>
<evidence type="ECO:0000256" key="1">
    <source>
        <dbReference type="ARBA" id="ARBA00004613"/>
    </source>
</evidence>
<keyword evidence="4" id="KW-0472">Membrane</keyword>
<evidence type="ECO:0000259" key="5">
    <source>
        <dbReference type="PROSITE" id="PS50234"/>
    </source>
</evidence>
<evidence type="ECO:0000256" key="2">
    <source>
        <dbReference type="ARBA" id="ARBA00022525"/>
    </source>
</evidence>
<keyword evidence="4" id="KW-1133">Transmembrane helix</keyword>
<dbReference type="InterPro" id="IPR052969">
    <property type="entry name" value="Thr-specific_kinase-like"/>
</dbReference>
<dbReference type="eggNOG" id="ENOG502S673">
    <property type="taxonomic scope" value="Eukaryota"/>
</dbReference>
<dbReference type="SUPFAM" id="SSF103190">
    <property type="entry name" value="Sensory domain-like"/>
    <property type="match status" value="1"/>
</dbReference>
<dbReference type="PANTHER" id="PTHR47763:SF4">
    <property type="entry name" value="ALPHA-PROTEIN KINASE VWKA"/>
    <property type="match status" value="1"/>
</dbReference>
<evidence type="ECO:0000313" key="6">
    <source>
        <dbReference type="EMBL" id="CBJ32190.1"/>
    </source>
</evidence>
<dbReference type="Gene3D" id="3.30.450.20">
    <property type="entry name" value="PAS domain"/>
    <property type="match status" value="1"/>
</dbReference>
<dbReference type="PANTHER" id="PTHR47763">
    <property type="entry name" value="ALPHA-PROTEIN KINASE VWKA"/>
    <property type="match status" value="1"/>
</dbReference>
<dbReference type="AlphaFoldDB" id="D7FWV2"/>
<dbReference type="EMBL" id="FN648504">
    <property type="protein sequence ID" value="CBJ32190.1"/>
    <property type="molecule type" value="Genomic_DNA"/>
</dbReference>
<sequence>MASGRSSSPPPVVDGNSKRTTGLARKLTCSEISIVAAATVLILAIQVALTLTAVDDWGADTREAMIQLEQANLLKLVAAKAEFVSEHFGRVEESTLQLQAFAGQAILAVPETMTVDSYLTSYSGLLQSDTTFDHSVWFIPEFAAGVVPEAGGSLESLLNRSSLMDVPFRGMQRQHPLVYLAALDDPSPAAGMISDINFQAYAGFNMTSYLEWGVDGVCDSWDETTYTGDPFEPRCRLWYQDAIEIGNTGVIFTNPYVDADSEKLTMTAAAPVFNTAGTVAAVVGLDVDAGDIESSIKDLTVIDDDGYAYLLAPGGDGQVAVHRDLLDYGGVNYILDLEFGDGADENGEEESQFLDLVTEISTTCSGSAEYSRDGSTWILAWKHETVSGAGASTASDSCGDGGFIAVVTVSESVLLEAFSETKSQISRVELFASLIMALVLVVVACIMGVTARAVACGIVIPVNQLTDIVHSLNRMDFSRQFANMTLATGDMVAAKVIYVAALALFTKLRNDRGVGIVNNNLGNLYALQAGQFVAKARDAENPDQAKALREAAQGSFADAVANYELAINDAEMLCAATNQQPNDASPLHRSAHHGGLKGVDETKCEEGVKTEGAARADVDKNYDDENMSHAALCRQLANRKYNLALCLAAKGKSAVATGGQPDLKTIDEARNLMQQCIQLAPARQHNGGNPNNGDTKTDLRRFGYLLQVSALEREQPGRSREAGEALDAAELVIVPYERHYPDGAGAATATPLETPVQILRQRLLEARAAHCVASGYHEAAIDHYTQALIGTGDLIDPSVAWASLLGLRGLASDGNYGRLFSPDLLVALGVHSDAGADPESLTSAIDHGLDRVKRIQPSMAAAQHYPREAKVDLCFVMDCTGSMQRWIDQAKTKLLDIIDQAKKDVKNISLRVAFVGYRDFGDKVQYESFDFHEEKELSKLLAALNKIMAYGGKDFPEDLAGGLKLATELDWRGNIRLCILLADAPCHGSIYHIGVGDRYPNGCPNGNDPSKLLYELQYEIGADFYFIRMTQHTDKMIQVLRKKAGDTFADAGAHSLAGNGGRAATKRDIVVHDLGSEDNRFLEVVVESVKVSVQQQYQFENY</sequence>
<gene>
    <name evidence="6" type="ORF">Esi_0315_0004</name>
</gene>
<dbReference type="Pfam" id="PF22673">
    <property type="entry name" value="MCP-like_PDC_1"/>
    <property type="match status" value="1"/>
</dbReference>
<dbReference type="InterPro" id="IPR002035">
    <property type="entry name" value="VWF_A"/>
</dbReference>
<dbReference type="PROSITE" id="PS50234">
    <property type="entry name" value="VWFA"/>
    <property type="match status" value="1"/>
</dbReference>
<keyword evidence="7" id="KW-1185">Reference proteome</keyword>
<reference evidence="6 7" key="1">
    <citation type="journal article" date="2010" name="Nature">
        <title>The Ectocarpus genome and the independent evolution of multicellularity in brown algae.</title>
        <authorList>
            <person name="Cock J.M."/>
            <person name="Sterck L."/>
            <person name="Rouze P."/>
            <person name="Scornet D."/>
            <person name="Allen A.E."/>
            <person name="Amoutzias G."/>
            <person name="Anthouard V."/>
            <person name="Artiguenave F."/>
            <person name="Aury J.M."/>
            <person name="Badger J.H."/>
            <person name="Beszteri B."/>
            <person name="Billiau K."/>
            <person name="Bonnet E."/>
            <person name="Bothwell J.H."/>
            <person name="Bowler C."/>
            <person name="Boyen C."/>
            <person name="Brownlee C."/>
            <person name="Carrano C.J."/>
            <person name="Charrier B."/>
            <person name="Cho G.Y."/>
            <person name="Coelho S.M."/>
            <person name="Collen J."/>
            <person name="Corre E."/>
            <person name="Da Silva C."/>
            <person name="Delage L."/>
            <person name="Delaroque N."/>
            <person name="Dittami S.M."/>
            <person name="Doulbeau S."/>
            <person name="Elias M."/>
            <person name="Farnham G."/>
            <person name="Gachon C.M."/>
            <person name="Gschloessl B."/>
            <person name="Heesch S."/>
            <person name="Jabbari K."/>
            <person name="Jubin C."/>
            <person name="Kawai H."/>
            <person name="Kimura K."/>
            <person name="Kloareg B."/>
            <person name="Kupper F.C."/>
            <person name="Lang D."/>
            <person name="Le Bail A."/>
            <person name="Leblanc C."/>
            <person name="Lerouge P."/>
            <person name="Lohr M."/>
            <person name="Lopez P.J."/>
            <person name="Martens C."/>
            <person name="Maumus F."/>
            <person name="Michel G."/>
            <person name="Miranda-Saavedra D."/>
            <person name="Morales J."/>
            <person name="Moreau H."/>
            <person name="Motomura T."/>
            <person name="Nagasato C."/>
            <person name="Napoli C.A."/>
            <person name="Nelson D.R."/>
            <person name="Nyvall-Collen P."/>
            <person name="Peters A.F."/>
            <person name="Pommier C."/>
            <person name="Potin P."/>
            <person name="Poulain J."/>
            <person name="Quesneville H."/>
            <person name="Read B."/>
            <person name="Rensing S.A."/>
            <person name="Ritter A."/>
            <person name="Rousvoal S."/>
            <person name="Samanta M."/>
            <person name="Samson G."/>
            <person name="Schroeder D.C."/>
            <person name="Segurens B."/>
            <person name="Strittmatter M."/>
            <person name="Tonon T."/>
            <person name="Tregear J.W."/>
            <person name="Valentin K."/>
            <person name="von Dassow P."/>
            <person name="Yamagishi T."/>
            <person name="Van de Peer Y."/>
            <person name="Wincker P."/>
        </authorList>
    </citation>
    <scope>NUCLEOTIDE SEQUENCE [LARGE SCALE GENOMIC DNA]</scope>
    <source>
        <strain evidence="7">Ec32 / CCAP1310/4</strain>
    </source>
</reference>
<dbReference type="InParanoid" id="D7FWV2"/>
<name>D7FWV2_ECTSI</name>
<evidence type="ECO:0000256" key="3">
    <source>
        <dbReference type="ARBA" id="ARBA00022729"/>
    </source>
</evidence>
<dbReference type="Gene3D" id="1.25.40.10">
    <property type="entry name" value="Tetratricopeptide repeat domain"/>
    <property type="match status" value="1"/>
</dbReference>
<dbReference type="InterPro" id="IPR011990">
    <property type="entry name" value="TPR-like_helical_dom_sf"/>
</dbReference>
<dbReference type="Pfam" id="PF25106">
    <property type="entry name" value="VWA_4"/>
    <property type="match status" value="1"/>
</dbReference>
<keyword evidence="2" id="KW-0964">Secreted</keyword>
<dbReference type="STRING" id="2880.D7FWV2"/>